<evidence type="ECO:0000256" key="6">
    <source>
        <dbReference type="SAM" id="Phobius"/>
    </source>
</evidence>
<feature type="compositionally biased region" description="Basic and acidic residues" evidence="5">
    <location>
        <begin position="721"/>
        <end position="733"/>
    </location>
</feature>
<dbReference type="GO" id="GO:0046873">
    <property type="term" value="F:metal ion transmembrane transporter activity"/>
    <property type="evidence" value="ECO:0007669"/>
    <property type="project" value="InterPro"/>
</dbReference>
<dbReference type="InterPro" id="IPR045863">
    <property type="entry name" value="CorA_TM1_TM2"/>
</dbReference>
<keyword evidence="8" id="KW-1185">Reference proteome</keyword>
<protein>
    <submittedName>
        <fullName evidence="7">Ankyrin repeat protein</fullName>
    </submittedName>
</protein>
<feature type="compositionally biased region" description="Polar residues" evidence="5">
    <location>
        <begin position="403"/>
        <end position="420"/>
    </location>
</feature>
<sequence>MTPYVRQSTVPETGGPGSVAKGDPASPISTWKFHSDGRPEEQNSDTATIVMAQFKDWTRETEVAVLDEVATAQEISPRNRTRSRDSPPTNKGSGDAPADRGGARPRRPSSGSHWDPRPGFAHIDGDVNGRGYNETTVDIVCVPCPGADPVETWARDPLPDGYFGRPSDVPDTVAKELAGGSILSPTINRLLPNAAHLWVRQGIRKEVSEARVLLYRHRELFEGLTLDELAHDLIEQVWNVRYGPEVRFGAPIASIKSSLVGVRQKRVFSLDSEHANCASFGSGNTETMNSYLADLAAAVQKATSLSAEHVHMPLSLKKHVKVEIIGFYEDPDAEMESAIRLYFTRLHLQEFLEKGPERCLDERLRRTTLPRDYEPVTREETQKSGLGILSGFQELGQKIWRARSNSGSRPRTSDSESQGSPPIVVTRPWMAGGSNSMPVETMRRMGSLTVPPLSPPGFNRPSSRASNAESTRSDPTELELSPKSADPSPAAEPGVEKSHSEPLARREERLSRGSALDDLTAGFSRPIPSARKFMWIHTPFTNPSWVKLADDESYRDVFGALSTTHDASFAKIFNNNNWTSKHVIGRHSQSQASFVKPACSFIPAGSMPSPHPSPNLSGRTSPGTGPSSLYLYLYMPFLHFDTYIDVLQRRRFILRRMQHGRARPVPQDIAGLEFAELRMIWKYIGYDPPLNYRRTLDQFAYPSLRDTWARDDDQMLYKLTKDRTSGGGTDRELMTLTRRQTAGSGWTPKLTPSSTGLLEDSDGDSQYSDEDLEEVIKDGKVLMVDQLWLWAVDKDTLTTFFSKRESKPKEGPLFQQADLRNSVYNELNGDLTGRCDNALDLAAFIVLHAVTVLLERTSHPDLEIFRIFEEAIGMLTERMTSSLKRFRMQTFKDVGMDSDSDSQRPESIKKRHRRELQEAERENRENTSALMELRDLEDELKSLERLFEAQDTVVRNMMSIFEGSDLREDTQNGQMYLEEALSKLEEYKGQTLEMLKRVDTTRNDYEKLLEMVQRQAQVDEVRWSHLQTKLASSQNLSVMIFTTFTVIFLPLSFFTSLFGMNTKEWDAELPSIGYVGAVSLPLSCFLIAAALVAAFSSRVQSWVRAGYKGGKAVFVFVGPGVKKVVPKKRRERRKKRIDREKREERRTRMKDRGYDFWATVRRERGSEYRIPEVNRNKTKGQ</sequence>
<evidence type="ECO:0000256" key="4">
    <source>
        <dbReference type="ARBA" id="ARBA00023136"/>
    </source>
</evidence>
<dbReference type="Proteomes" id="UP000652219">
    <property type="component" value="Unassembled WGS sequence"/>
</dbReference>
<feature type="region of interest" description="Disordered" evidence="5">
    <location>
        <begin position="403"/>
        <end position="513"/>
    </location>
</feature>
<dbReference type="EMBL" id="WIGN01000289">
    <property type="protein sequence ID" value="KAF6801243.1"/>
    <property type="molecule type" value="Genomic_DNA"/>
</dbReference>
<dbReference type="PANTHER" id="PTHR47685:SF1">
    <property type="entry name" value="MAGNESIUM TRANSPORT PROTEIN CORA"/>
    <property type="match status" value="1"/>
</dbReference>
<evidence type="ECO:0000313" key="7">
    <source>
        <dbReference type="EMBL" id="KAF6801243.1"/>
    </source>
</evidence>
<accession>A0A8H6IX60</accession>
<dbReference type="AlphaFoldDB" id="A0A8H6IX60"/>
<dbReference type="InterPro" id="IPR002523">
    <property type="entry name" value="MgTranspt_CorA/ZnTranspt_ZntB"/>
</dbReference>
<dbReference type="Pfam" id="PF01544">
    <property type="entry name" value="CorA"/>
    <property type="match status" value="1"/>
</dbReference>
<evidence type="ECO:0000256" key="5">
    <source>
        <dbReference type="SAM" id="MobiDB-lite"/>
    </source>
</evidence>
<feature type="compositionally biased region" description="Polar residues" evidence="5">
    <location>
        <begin position="460"/>
        <end position="470"/>
    </location>
</feature>
<comment type="subcellular location">
    <subcellularLocation>
        <location evidence="1">Membrane</location>
        <topology evidence="1">Multi-pass membrane protein</topology>
    </subcellularLocation>
</comment>
<dbReference type="Gene3D" id="1.20.58.340">
    <property type="entry name" value="Magnesium transport protein CorA, transmembrane region"/>
    <property type="match status" value="1"/>
</dbReference>
<organism evidence="7 8">
    <name type="scientific">Colletotrichum sojae</name>
    <dbReference type="NCBI Taxonomy" id="2175907"/>
    <lineage>
        <taxon>Eukaryota</taxon>
        <taxon>Fungi</taxon>
        <taxon>Dikarya</taxon>
        <taxon>Ascomycota</taxon>
        <taxon>Pezizomycotina</taxon>
        <taxon>Sordariomycetes</taxon>
        <taxon>Hypocreomycetidae</taxon>
        <taxon>Glomerellales</taxon>
        <taxon>Glomerellaceae</taxon>
        <taxon>Colletotrichum</taxon>
        <taxon>Colletotrichum orchidearum species complex</taxon>
    </lineage>
</organism>
<feature type="transmembrane region" description="Helical" evidence="6">
    <location>
        <begin position="1036"/>
        <end position="1060"/>
    </location>
</feature>
<feature type="compositionally biased region" description="Polar residues" evidence="5">
    <location>
        <begin position="737"/>
        <end position="756"/>
    </location>
</feature>
<comment type="caution">
    <text evidence="7">The sequence shown here is derived from an EMBL/GenBank/DDBJ whole genome shotgun (WGS) entry which is preliminary data.</text>
</comment>
<evidence type="ECO:0000256" key="2">
    <source>
        <dbReference type="ARBA" id="ARBA00022692"/>
    </source>
</evidence>
<feature type="region of interest" description="Disordered" evidence="5">
    <location>
        <begin position="721"/>
        <end position="766"/>
    </location>
</feature>
<evidence type="ECO:0000313" key="8">
    <source>
        <dbReference type="Proteomes" id="UP000652219"/>
    </source>
</evidence>
<gene>
    <name evidence="7" type="ORF">CSOJ01_11893</name>
</gene>
<dbReference type="SUPFAM" id="SSF144083">
    <property type="entry name" value="Magnesium transport protein CorA, transmembrane region"/>
    <property type="match status" value="1"/>
</dbReference>
<evidence type="ECO:0000256" key="1">
    <source>
        <dbReference type="ARBA" id="ARBA00004141"/>
    </source>
</evidence>
<feature type="compositionally biased region" description="Basic and acidic residues" evidence="5">
    <location>
        <begin position="1137"/>
        <end position="1147"/>
    </location>
</feature>
<proteinExistence type="predicted"/>
<feature type="compositionally biased region" description="Basic and acidic residues" evidence="5">
    <location>
        <begin position="915"/>
        <end position="925"/>
    </location>
</feature>
<feature type="compositionally biased region" description="Basic and acidic residues" evidence="5">
    <location>
        <begin position="494"/>
        <end position="511"/>
    </location>
</feature>
<reference evidence="7 8" key="1">
    <citation type="journal article" date="2020" name="Phytopathology">
        <title>Genome Sequence Resources of Colletotrichum truncatum, C. plurivorum, C. musicola, and C. sojae: Four Species Pathogenic to Soybean (Glycine max).</title>
        <authorList>
            <person name="Rogerio F."/>
            <person name="Boufleur T.R."/>
            <person name="Ciampi-Guillardi M."/>
            <person name="Sukno S.A."/>
            <person name="Thon M.R."/>
            <person name="Massola Junior N.S."/>
            <person name="Baroncelli R."/>
        </authorList>
    </citation>
    <scope>NUCLEOTIDE SEQUENCE [LARGE SCALE GENOMIC DNA]</scope>
    <source>
        <strain evidence="7 8">LFN0009</strain>
    </source>
</reference>
<dbReference type="InterPro" id="IPR050829">
    <property type="entry name" value="CorA_MIT"/>
</dbReference>
<name>A0A8H6IX60_9PEZI</name>
<feature type="region of interest" description="Disordered" evidence="5">
    <location>
        <begin position="68"/>
        <end position="126"/>
    </location>
</feature>
<feature type="compositionally biased region" description="Polar residues" evidence="5">
    <location>
        <begin position="1"/>
        <end position="11"/>
    </location>
</feature>
<dbReference type="GO" id="GO:0016020">
    <property type="term" value="C:membrane"/>
    <property type="evidence" value="ECO:0007669"/>
    <property type="project" value="UniProtKB-SubCell"/>
</dbReference>
<feature type="region of interest" description="Disordered" evidence="5">
    <location>
        <begin position="1"/>
        <end position="47"/>
    </location>
</feature>
<keyword evidence="2 6" id="KW-0812">Transmembrane</keyword>
<keyword evidence="3 6" id="KW-1133">Transmembrane helix</keyword>
<feature type="region of interest" description="Disordered" evidence="5">
    <location>
        <begin position="1128"/>
        <end position="1147"/>
    </location>
</feature>
<feature type="region of interest" description="Disordered" evidence="5">
    <location>
        <begin position="894"/>
        <end position="926"/>
    </location>
</feature>
<evidence type="ECO:0000256" key="3">
    <source>
        <dbReference type="ARBA" id="ARBA00022989"/>
    </source>
</evidence>
<feature type="transmembrane region" description="Helical" evidence="6">
    <location>
        <begin position="1072"/>
        <end position="1095"/>
    </location>
</feature>
<dbReference type="PANTHER" id="PTHR47685">
    <property type="entry name" value="MAGNESIUM TRANSPORT PROTEIN CORA"/>
    <property type="match status" value="1"/>
</dbReference>
<keyword evidence="4 6" id="KW-0472">Membrane</keyword>